<dbReference type="KEGG" id="orp:MOP44_23485"/>
<dbReference type="GO" id="GO:0016747">
    <property type="term" value="F:acyltransferase activity, transferring groups other than amino-acyl groups"/>
    <property type="evidence" value="ECO:0007669"/>
    <property type="project" value="InterPro"/>
</dbReference>
<feature type="domain" description="N-acetyltransferase" evidence="2">
    <location>
        <begin position="214"/>
        <end position="340"/>
    </location>
</feature>
<proteinExistence type="predicted"/>
<sequence>MNTSQLENPIWNSLRTDHARIAEGDDCARRYPHEIGPLAGIADQSDASYNSLRTLAGDHSIALFSLDPINPRGSWTTIRTGRVIQMVRTVTASTTDPVPTPDHKPVTMPPDTSTTTTTTTTTTSPTAPAPTAPTTTPSSFVGTVAASTNPVPTPDHKPVIMPPDTSTTNPLPPAPSTTTTTTAPSPTAPSSFTGGSTSSHRHGHSPALDLAPGCTFRRLTSADAPAMVALAELTEPGPFRLRTIELGNFYGIFDGDRLVSMAGKRMHFPGFIEVSGVCTHPDYRGRGYAGALIRIIIDEIEATGRTPFLHAWEGNPAQYLYESLGFSLTRTFNLSALAAA</sequence>
<dbReference type="EMBL" id="CP093313">
    <property type="protein sequence ID" value="UWZ83516.1"/>
    <property type="molecule type" value="Genomic_DNA"/>
</dbReference>
<evidence type="ECO:0000259" key="2">
    <source>
        <dbReference type="PROSITE" id="PS51186"/>
    </source>
</evidence>
<dbReference type="InterPro" id="IPR000182">
    <property type="entry name" value="GNAT_dom"/>
</dbReference>
<dbReference type="SUPFAM" id="SSF55729">
    <property type="entry name" value="Acyl-CoA N-acyltransferases (Nat)"/>
    <property type="match status" value="1"/>
</dbReference>
<keyword evidence="3" id="KW-0808">Transferase</keyword>
<dbReference type="RefSeq" id="WP_260792851.1">
    <property type="nucleotide sequence ID" value="NZ_CP093313.1"/>
</dbReference>
<organism evidence="3 4">
    <name type="scientific">Occallatibacter riparius</name>
    <dbReference type="NCBI Taxonomy" id="1002689"/>
    <lineage>
        <taxon>Bacteria</taxon>
        <taxon>Pseudomonadati</taxon>
        <taxon>Acidobacteriota</taxon>
        <taxon>Terriglobia</taxon>
        <taxon>Terriglobales</taxon>
        <taxon>Acidobacteriaceae</taxon>
        <taxon>Occallatibacter</taxon>
    </lineage>
</organism>
<dbReference type="PRINTS" id="PR01217">
    <property type="entry name" value="PRICHEXTENSN"/>
</dbReference>
<feature type="region of interest" description="Disordered" evidence="1">
    <location>
        <begin position="91"/>
        <end position="206"/>
    </location>
</feature>
<dbReference type="Proteomes" id="UP001059380">
    <property type="component" value="Chromosome"/>
</dbReference>
<evidence type="ECO:0000313" key="3">
    <source>
        <dbReference type="EMBL" id="UWZ83516.1"/>
    </source>
</evidence>
<dbReference type="Pfam" id="PF08445">
    <property type="entry name" value="FR47"/>
    <property type="match status" value="1"/>
</dbReference>
<accession>A0A9J7BKW2</accession>
<evidence type="ECO:0000313" key="4">
    <source>
        <dbReference type="Proteomes" id="UP001059380"/>
    </source>
</evidence>
<dbReference type="InterPro" id="IPR013653">
    <property type="entry name" value="GCN5-like_dom"/>
</dbReference>
<feature type="compositionally biased region" description="Low complexity" evidence="1">
    <location>
        <begin position="112"/>
        <end position="126"/>
    </location>
</feature>
<dbReference type="AlphaFoldDB" id="A0A9J7BKW2"/>
<keyword evidence="4" id="KW-1185">Reference proteome</keyword>
<reference evidence="3" key="1">
    <citation type="submission" date="2021-04" db="EMBL/GenBank/DDBJ databases">
        <title>Phylogenetic analysis of Acidobacteriaceae.</title>
        <authorList>
            <person name="Qiu L."/>
            <person name="Zhang Q."/>
        </authorList>
    </citation>
    <scope>NUCLEOTIDE SEQUENCE</scope>
    <source>
        <strain evidence="3">DSM 25168</strain>
    </source>
</reference>
<dbReference type="InterPro" id="IPR016181">
    <property type="entry name" value="Acyl_CoA_acyltransferase"/>
</dbReference>
<dbReference type="Gene3D" id="3.40.630.30">
    <property type="match status" value="2"/>
</dbReference>
<gene>
    <name evidence="3" type="ORF">MOP44_23485</name>
</gene>
<dbReference type="CDD" id="cd04301">
    <property type="entry name" value="NAT_SF"/>
    <property type="match status" value="1"/>
</dbReference>
<dbReference type="EC" id="2.3.1.-" evidence="3"/>
<dbReference type="PROSITE" id="PS51186">
    <property type="entry name" value="GNAT"/>
    <property type="match status" value="1"/>
</dbReference>
<keyword evidence="3" id="KW-0012">Acyltransferase</keyword>
<protein>
    <submittedName>
        <fullName evidence="3">GNAT family N-acetyltransferase</fullName>
        <ecNumber evidence="3">2.3.1.-</ecNumber>
    </submittedName>
</protein>
<name>A0A9J7BKW2_9BACT</name>
<evidence type="ECO:0000256" key="1">
    <source>
        <dbReference type="SAM" id="MobiDB-lite"/>
    </source>
</evidence>
<feature type="compositionally biased region" description="Low complexity" evidence="1">
    <location>
        <begin position="176"/>
        <end position="198"/>
    </location>
</feature>